<dbReference type="EMBL" id="SMKL01000002">
    <property type="protein sequence ID" value="TDC56701.1"/>
    <property type="molecule type" value="Genomic_DNA"/>
</dbReference>
<dbReference type="Proteomes" id="UP000295621">
    <property type="component" value="Unassembled WGS sequence"/>
</dbReference>
<reference evidence="2 3" key="1">
    <citation type="submission" date="2019-02" db="EMBL/GenBank/DDBJ databases">
        <title>Draft genome sequences of novel Actinobacteria.</title>
        <authorList>
            <person name="Sahin N."/>
            <person name="Ay H."/>
            <person name="Saygin H."/>
        </authorList>
    </citation>
    <scope>NUCLEOTIDE SEQUENCE [LARGE SCALE GENOMIC DNA]</scope>
    <source>
        <strain evidence="2 3">KC603</strain>
    </source>
</reference>
<sequence length="69" mass="7244">MSSIGLLGELVLVPLGSVLGGRAADRIGAEPVLWGCVAGLTACTAALFAVRDIRTLTWRSGPEEHKVER</sequence>
<proteinExistence type="predicted"/>
<dbReference type="AlphaFoldDB" id="A0A4R4S2I2"/>
<dbReference type="OrthoDB" id="3539228at2"/>
<organism evidence="2 3">
    <name type="scientific">Jiangella ureilytica</name>
    <dbReference type="NCBI Taxonomy" id="2530374"/>
    <lineage>
        <taxon>Bacteria</taxon>
        <taxon>Bacillati</taxon>
        <taxon>Actinomycetota</taxon>
        <taxon>Actinomycetes</taxon>
        <taxon>Jiangellales</taxon>
        <taxon>Jiangellaceae</taxon>
        <taxon>Jiangella</taxon>
    </lineage>
</organism>
<dbReference type="RefSeq" id="WP_131978152.1">
    <property type="nucleotide sequence ID" value="NZ_SMKL01000002.1"/>
</dbReference>
<evidence type="ECO:0000313" key="3">
    <source>
        <dbReference type="Proteomes" id="UP000295621"/>
    </source>
</evidence>
<keyword evidence="3" id="KW-1185">Reference proteome</keyword>
<comment type="caution">
    <text evidence="2">The sequence shown here is derived from an EMBL/GenBank/DDBJ whole genome shotgun (WGS) entry which is preliminary data.</text>
</comment>
<accession>A0A4R4S2I2</accession>
<evidence type="ECO:0000256" key="1">
    <source>
        <dbReference type="SAM" id="Phobius"/>
    </source>
</evidence>
<keyword evidence="1" id="KW-1133">Transmembrane helix</keyword>
<protein>
    <recommendedName>
        <fullName evidence="4">MFS transporter</fullName>
    </recommendedName>
</protein>
<name>A0A4R4S2I2_9ACTN</name>
<feature type="transmembrane region" description="Helical" evidence="1">
    <location>
        <begin position="31"/>
        <end position="50"/>
    </location>
</feature>
<keyword evidence="1" id="KW-0472">Membrane</keyword>
<evidence type="ECO:0000313" key="2">
    <source>
        <dbReference type="EMBL" id="TDC56701.1"/>
    </source>
</evidence>
<gene>
    <name evidence="2" type="ORF">E1212_01680</name>
</gene>
<evidence type="ECO:0008006" key="4">
    <source>
        <dbReference type="Google" id="ProtNLM"/>
    </source>
</evidence>
<keyword evidence="1" id="KW-0812">Transmembrane</keyword>